<dbReference type="InterPro" id="IPR030395">
    <property type="entry name" value="GP_PDE_dom"/>
</dbReference>
<gene>
    <name evidence="2" type="ORF">COX64_04010</name>
</gene>
<feature type="domain" description="GP-PDE" evidence="1">
    <location>
        <begin position="1"/>
        <end position="263"/>
    </location>
</feature>
<evidence type="ECO:0000313" key="3">
    <source>
        <dbReference type="Proteomes" id="UP000228952"/>
    </source>
</evidence>
<dbReference type="Gene3D" id="3.20.20.190">
    <property type="entry name" value="Phosphatidylinositol (PI) phosphodiesterase"/>
    <property type="match status" value="1"/>
</dbReference>
<dbReference type="EMBL" id="PFQB01000101">
    <property type="protein sequence ID" value="PJA12861.1"/>
    <property type="molecule type" value="Genomic_DNA"/>
</dbReference>
<dbReference type="SUPFAM" id="SSF51695">
    <property type="entry name" value="PLC-like phosphodiesterases"/>
    <property type="match status" value="1"/>
</dbReference>
<dbReference type="PANTHER" id="PTHR46211:SF14">
    <property type="entry name" value="GLYCEROPHOSPHODIESTER PHOSPHODIESTERASE"/>
    <property type="match status" value="1"/>
</dbReference>
<comment type="caution">
    <text evidence="2">The sequence shown here is derived from an EMBL/GenBank/DDBJ whole genome shotgun (WGS) entry which is preliminary data.</text>
</comment>
<dbReference type="InterPro" id="IPR017946">
    <property type="entry name" value="PLC-like_Pdiesterase_TIM-brl"/>
</dbReference>
<reference evidence="3" key="1">
    <citation type="submission" date="2017-09" db="EMBL/GenBank/DDBJ databases">
        <title>Depth-based differentiation of microbial function through sediment-hosted aquifers and enrichment of novel symbionts in the deep terrestrial subsurface.</title>
        <authorList>
            <person name="Probst A.J."/>
            <person name="Ladd B."/>
            <person name="Jarett J.K."/>
            <person name="Geller-Mcgrath D.E."/>
            <person name="Sieber C.M.K."/>
            <person name="Emerson J.B."/>
            <person name="Anantharaman K."/>
            <person name="Thomas B.C."/>
            <person name="Malmstrom R."/>
            <person name="Stieglmeier M."/>
            <person name="Klingl A."/>
            <person name="Woyke T."/>
            <person name="Ryan C.M."/>
            <person name="Banfield J.F."/>
        </authorList>
    </citation>
    <scope>NUCLEOTIDE SEQUENCE [LARGE SCALE GENOMIC DNA]</scope>
</reference>
<organism evidence="2 3">
    <name type="scientific">Candidatus Dojkabacteria bacterium CG_4_10_14_0_2_um_filter_Dojkabacteria_WS6_41_15</name>
    <dbReference type="NCBI Taxonomy" id="2014249"/>
    <lineage>
        <taxon>Bacteria</taxon>
        <taxon>Candidatus Dojkabacteria</taxon>
    </lineage>
</organism>
<dbReference type="PROSITE" id="PS51704">
    <property type="entry name" value="GP_PDE"/>
    <property type="match status" value="1"/>
</dbReference>
<sequence>MYLIGHRGNSATAPENTMTSFQMALDLGASGVELDVAFTRDNQIVVFHDVVLDRTTDGKGLLKSKDYDSVKSLDAGSWFSSKFAGEKVPLLEDVFSTFGRSAQRIIVELKGEQEKRQLLATKVISLIEKYTLQEQIQLLVYDFPTLDFLYSQEKFRNISVQFFAGVYFHPFPYVFQIEMNFKPVPRLIRIGLLHFTDVQFSKIHAFGLDYQISEKLIADLTAKNLEVLFGARQAISIEQALQLKSWGITGIMRNDITPFLGLI</sequence>
<dbReference type="PANTHER" id="PTHR46211">
    <property type="entry name" value="GLYCEROPHOSPHORYL DIESTER PHOSPHODIESTERASE"/>
    <property type="match status" value="1"/>
</dbReference>
<accession>A0A2M7W134</accession>
<evidence type="ECO:0000313" key="2">
    <source>
        <dbReference type="EMBL" id="PJA12861.1"/>
    </source>
</evidence>
<proteinExistence type="predicted"/>
<dbReference type="GO" id="GO:0006629">
    <property type="term" value="P:lipid metabolic process"/>
    <property type="evidence" value="ECO:0007669"/>
    <property type="project" value="InterPro"/>
</dbReference>
<evidence type="ECO:0000259" key="1">
    <source>
        <dbReference type="PROSITE" id="PS51704"/>
    </source>
</evidence>
<dbReference type="AlphaFoldDB" id="A0A2M7W134"/>
<dbReference type="Pfam" id="PF03009">
    <property type="entry name" value="GDPD"/>
    <property type="match status" value="1"/>
</dbReference>
<protein>
    <recommendedName>
        <fullName evidence="1">GP-PDE domain-containing protein</fullName>
    </recommendedName>
</protein>
<dbReference type="Proteomes" id="UP000228952">
    <property type="component" value="Unassembled WGS sequence"/>
</dbReference>
<dbReference type="GO" id="GO:0008081">
    <property type="term" value="F:phosphoric diester hydrolase activity"/>
    <property type="evidence" value="ECO:0007669"/>
    <property type="project" value="InterPro"/>
</dbReference>
<name>A0A2M7W134_9BACT</name>